<keyword evidence="3" id="KW-1185">Reference proteome</keyword>
<proteinExistence type="predicted"/>
<evidence type="ECO:0000313" key="2">
    <source>
        <dbReference type="EMBL" id="CAZ94640.1"/>
    </source>
</evidence>
<organism evidence="2 3">
    <name type="scientific">Zobellia galactanivorans (strain DSM 12802 / CCUG 47099 / CIP 106680 / NCIMB 13871 / Dsij)</name>
    <dbReference type="NCBI Taxonomy" id="63186"/>
    <lineage>
        <taxon>Bacteria</taxon>
        <taxon>Pseudomonadati</taxon>
        <taxon>Bacteroidota</taxon>
        <taxon>Flavobacteriia</taxon>
        <taxon>Flavobacteriales</taxon>
        <taxon>Flavobacteriaceae</taxon>
        <taxon>Zobellia</taxon>
    </lineage>
</organism>
<dbReference type="KEGG" id="zga:ZOBELLIA_569"/>
<reference evidence="3" key="1">
    <citation type="submission" date="2009-07" db="EMBL/GenBank/DDBJ databases">
        <title>Complete genome sequence of Zobellia galactanivorans Dsij.</title>
        <authorList>
            <consortium name="Genoscope - CEA"/>
        </authorList>
    </citation>
    <scope>NUCLEOTIDE SEQUENCE [LARGE SCALE GENOMIC DNA]</scope>
    <source>
        <strain evidence="3">DSM 12802 / CCUG 47099 / CIP 106680 / NCIMB 13871 / Dsij</strain>
    </source>
</reference>
<dbReference type="STRING" id="63186.ZOBELLIA_569"/>
<sequence>MIIIIRFLTIVFNKSGTTLKHTPNHHKKQRGISQKTPDRDHKKNDLFQSYIFLKESIYNIFSMNLPRISFQKSNLKQKHKS</sequence>
<protein>
    <submittedName>
        <fullName evidence="2">Uncharacterized protein</fullName>
    </submittedName>
</protein>
<evidence type="ECO:0000256" key="1">
    <source>
        <dbReference type="SAM" id="MobiDB-lite"/>
    </source>
</evidence>
<dbReference type="EMBL" id="FP476056">
    <property type="protein sequence ID" value="CAZ94640.1"/>
    <property type="molecule type" value="Genomic_DNA"/>
</dbReference>
<accession>G0L9J9</accession>
<reference evidence="2 3" key="2">
    <citation type="journal article" date="2012" name="Environ. Microbiol.">
        <title>Characterization of the first alginolytic operons in a marine bacterium: from their emergence in marine Flavobacteriia to their independent transfers to marine Proteobacteria and human gut Bacteroides.</title>
        <authorList>
            <person name="Thomas F."/>
            <person name="Barbeyron T."/>
            <person name="Tonon T."/>
            <person name="Genicot S."/>
            <person name="Czjzek M."/>
            <person name="Michel G."/>
        </authorList>
    </citation>
    <scope>NUCLEOTIDE SEQUENCE [LARGE SCALE GENOMIC DNA]</scope>
    <source>
        <strain evidence="3">DSM 12802 / CCUG 47099 / CIP 106680 / NCIMB 13871 / Dsij</strain>
    </source>
</reference>
<dbReference type="HOGENOM" id="CLU_2573165_0_0_10"/>
<dbReference type="Proteomes" id="UP000008898">
    <property type="component" value="Chromosome"/>
</dbReference>
<dbReference type="AlphaFoldDB" id="G0L9J9"/>
<feature type="region of interest" description="Disordered" evidence="1">
    <location>
        <begin position="19"/>
        <end position="41"/>
    </location>
</feature>
<name>G0L9J9_ZOBGA</name>
<evidence type="ECO:0000313" key="3">
    <source>
        <dbReference type="Proteomes" id="UP000008898"/>
    </source>
</evidence>
<gene>
    <name evidence="2" type="ordered locus">zobellia_569</name>
</gene>